<dbReference type="GO" id="GO:0006508">
    <property type="term" value="P:proteolysis"/>
    <property type="evidence" value="ECO:0007669"/>
    <property type="project" value="InterPro"/>
</dbReference>
<keyword evidence="2" id="KW-0053">Apoptosis</keyword>
<evidence type="ECO:0000259" key="4">
    <source>
        <dbReference type="Pfam" id="PF00656"/>
    </source>
</evidence>
<sequence>MTRDTRSNSIIPRLPFSDDSRAVQWLISLLHYQALILNCYTRALWEKWNVFCEAANAFQNMTIREASGSKKRILVISISSYTNGWPVIHGSGTDWKIWGMLSMSWNFDVVADTLPNADPNRYPTRENIRRYIQALLKENKEGDQFVIAYSGHGDTQGLVLADGSHISPQELSTWLVQPLKSGSTLWTFFDCCESRNFLGLPHKISYDDNQGIRYQPSYAGSRRQDGWGTVISIGSAAGPSGEMNLNDPAVPTPGLLVHCGPLAWTAYRFFCSELKDGEPPLLVKFWPSLKAVLTPRPGQEAQFTTSSILSKPPVLPMLRPLPLTALFA</sequence>
<reference evidence="6" key="2">
    <citation type="submission" date="2015-01" db="EMBL/GenBank/DDBJ databases">
        <title>Evolutionary Origins and Diversification of the Mycorrhizal Mutualists.</title>
        <authorList>
            <consortium name="DOE Joint Genome Institute"/>
            <consortium name="Mycorrhizal Genomics Consortium"/>
            <person name="Kohler A."/>
            <person name="Kuo A."/>
            <person name="Nagy L.G."/>
            <person name="Floudas D."/>
            <person name="Copeland A."/>
            <person name="Barry K.W."/>
            <person name="Cichocki N."/>
            <person name="Veneault-Fourrey C."/>
            <person name="LaButti K."/>
            <person name="Lindquist E.A."/>
            <person name="Lipzen A."/>
            <person name="Lundell T."/>
            <person name="Morin E."/>
            <person name="Murat C."/>
            <person name="Riley R."/>
            <person name="Ohm R."/>
            <person name="Sun H."/>
            <person name="Tunlid A."/>
            <person name="Henrissat B."/>
            <person name="Grigoriev I.V."/>
            <person name="Hibbett D.S."/>
            <person name="Martin F."/>
        </authorList>
    </citation>
    <scope>NUCLEOTIDE SEQUENCE [LARGE SCALE GENOMIC DNA]</scope>
    <source>
        <strain evidence="6">MUT 4182</strain>
    </source>
</reference>
<evidence type="ECO:0000313" key="5">
    <source>
        <dbReference type="EMBL" id="KIO16133.1"/>
    </source>
</evidence>
<dbReference type="Proteomes" id="UP000054248">
    <property type="component" value="Unassembled WGS sequence"/>
</dbReference>
<dbReference type="InterPro" id="IPR011600">
    <property type="entry name" value="Pept_C14_caspase"/>
</dbReference>
<organism evidence="5 6">
    <name type="scientific">Tulasnella calospora MUT 4182</name>
    <dbReference type="NCBI Taxonomy" id="1051891"/>
    <lineage>
        <taxon>Eukaryota</taxon>
        <taxon>Fungi</taxon>
        <taxon>Dikarya</taxon>
        <taxon>Basidiomycota</taxon>
        <taxon>Agaricomycotina</taxon>
        <taxon>Agaricomycetes</taxon>
        <taxon>Cantharellales</taxon>
        <taxon>Tulasnellaceae</taxon>
        <taxon>Tulasnella</taxon>
    </lineage>
</organism>
<evidence type="ECO:0000256" key="1">
    <source>
        <dbReference type="ARBA" id="ARBA00009005"/>
    </source>
</evidence>
<dbReference type="InterPro" id="IPR029030">
    <property type="entry name" value="Caspase-like_dom_sf"/>
</dbReference>
<evidence type="ECO:0000313" key="6">
    <source>
        <dbReference type="Proteomes" id="UP000054248"/>
    </source>
</evidence>
<gene>
    <name evidence="5" type="ORF">M407DRAFT_34234</name>
</gene>
<dbReference type="GO" id="GO:0006915">
    <property type="term" value="P:apoptotic process"/>
    <property type="evidence" value="ECO:0007669"/>
    <property type="project" value="UniProtKB-KW"/>
</dbReference>
<keyword evidence="3" id="KW-0645">Protease</keyword>
<dbReference type="AlphaFoldDB" id="A0A0C3K3X8"/>
<dbReference type="EMBL" id="KN823664">
    <property type="protein sequence ID" value="KIO16133.1"/>
    <property type="molecule type" value="Genomic_DNA"/>
</dbReference>
<keyword evidence="6" id="KW-1185">Reference proteome</keyword>
<dbReference type="PANTHER" id="PTHR48104">
    <property type="entry name" value="METACASPASE-4"/>
    <property type="match status" value="1"/>
</dbReference>
<dbReference type="SUPFAM" id="SSF52129">
    <property type="entry name" value="Caspase-like"/>
    <property type="match status" value="1"/>
</dbReference>
<comment type="similarity">
    <text evidence="1">Belongs to the peptidase C14B family.</text>
</comment>
<accession>A0A0C3K3X8</accession>
<dbReference type="OrthoDB" id="3223806at2759"/>
<protein>
    <recommendedName>
        <fullName evidence="4">Peptidase C14 caspase domain-containing protein</fullName>
    </recommendedName>
</protein>
<dbReference type="PANTHER" id="PTHR48104:SF30">
    <property type="entry name" value="METACASPASE-1"/>
    <property type="match status" value="1"/>
</dbReference>
<evidence type="ECO:0000256" key="3">
    <source>
        <dbReference type="ARBA" id="ARBA00022807"/>
    </source>
</evidence>
<keyword evidence="3" id="KW-0788">Thiol protease</keyword>
<proteinExistence type="inferred from homology"/>
<dbReference type="Pfam" id="PF00656">
    <property type="entry name" value="Peptidase_C14"/>
    <property type="match status" value="1"/>
</dbReference>
<dbReference type="GO" id="GO:0004197">
    <property type="term" value="F:cysteine-type endopeptidase activity"/>
    <property type="evidence" value="ECO:0007669"/>
    <property type="project" value="InterPro"/>
</dbReference>
<evidence type="ECO:0000256" key="2">
    <source>
        <dbReference type="ARBA" id="ARBA00022703"/>
    </source>
</evidence>
<dbReference type="InterPro" id="IPR050452">
    <property type="entry name" value="Metacaspase"/>
</dbReference>
<name>A0A0C3K3X8_9AGAM</name>
<dbReference type="HOGENOM" id="CLU_861056_0_0_1"/>
<feature type="domain" description="Peptidase C14 caspase" evidence="4">
    <location>
        <begin position="72"/>
        <end position="200"/>
    </location>
</feature>
<dbReference type="Gene3D" id="3.40.50.12660">
    <property type="match status" value="1"/>
</dbReference>
<dbReference type="GO" id="GO:0005737">
    <property type="term" value="C:cytoplasm"/>
    <property type="evidence" value="ECO:0007669"/>
    <property type="project" value="TreeGrafter"/>
</dbReference>
<reference evidence="5 6" key="1">
    <citation type="submission" date="2014-04" db="EMBL/GenBank/DDBJ databases">
        <authorList>
            <consortium name="DOE Joint Genome Institute"/>
            <person name="Kuo A."/>
            <person name="Girlanda M."/>
            <person name="Perotto S."/>
            <person name="Kohler A."/>
            <person name="Nagy L.G."/>
            <person name="Floudas D."/>
            <person name="Copeland A."/>
            <person name="Barry K.W."/>
            <person name="Cichocki N."/>
            <person name="Veneault-Fourrey C."/>
            <person name="LaButti K."/>
            <person name="Lindquist E.A."/>
            <person name="Lipzen A."/>
            <person name="Lundell T."/>
            <person name="Morin E."/>
            <person name="Murat C."/>
            <person name="Sun H."/>
            <person name="Tunlid A."/>
            <person name="Henrissat B."/>
            <person name="Grigoriev I.V."/>
            <person name="Hibbett D.S."/>
            <person name="Martin F."/>
            <person name="Nordberg H.P."/>
            <person name="Cantor M.N."/>
            <person name="Hua S.X."/>
        </authorList>
    </citation>
    <scope>NUCLEOTIDE SEQUENCE [LARGE SCALE GENOMIC DNA]</scope>
    <source>
        <strain evidence="5 6">MUT 4182</strain>
    </source>
</reference>
<keyword evidence="3" id="KW-0378">Hydrolase</keyword>